<accession>A0ABD3WYE0</accession>
<comment type="caution">
    <text evidence="3">The sequence shown here is derived from an EMBL/GenBank/DDBJ whole genome shotgun (WGS) entry which is preliminary data.</text>
</comment>
<dbReference type="AlphaFoldDB" id="A0ABD3WYE0"/>
<name>A0ABD3WYE0_SINWO</name>
<keyword evidence="4" id="KW-1185">Reference proteome</keyword>
<feature type="domain" description="Mitochondria-eating protein C-terminal" evidence="2">
    <location>
        <begin position="319"/>
        <end position="520"/>
    </location>
</feature>
<evidence type="ECO:0000259" key="2">
    <source>
        <dbReference type="Pfam" id="PF16026"/>
    </source>
</evidence>
<evidence type="ECO:0000256" key="1">
    <source>
        <dbReference type="SAM" id="MobiDB-lite"/>
    </source>
</evidence>
<evidence type="ECO:0000313" key="3">
    <source>
        <dbReference type="EMBL" id="KAL3878989.1"/>
    </source>
</evidence>
<evidence type="ECO:0000313" key="4">
    <source>
        <dbReference type="Proteomes" id="UP001634394"/>
    </source>
</evidence>
<protein>
    <recommendedName>
        <fullName evidence="2">Mitochondria-eating protein C-terminal domain-containing protein</fullName>
    </recommendedName>
</protein>
<dbReference type="EMBL" id="JBJQND010000004">
    <property type="protein sequence ID" value="KAL3878989.1"/>
    <property type="molecule type" value="Genomic_DNA"/>
</dbReference>
<sequence length="527" mass="61104">MAVKDLDTPLHRLMEYLGSGDYARMPKEFTDFVKEDFEEKVEEVQIYSNEKRSFVFLKSFIDKMRRKQYKAAKEHLTAARQEYEKFMLQYESLPPRKKPSAIKPYPQPKDNERKPAVVPNEETSPGYWAPPPAKSSIQPVYSTPLPQHVQLSLRPQSMPRTEIAERVQTPIETEYEIPEPNKTPSVRVAVTGAKEASNKQTEADRKRQRNPLPVAKPDKETLLPPEKHVREIKTKSQSYIESQNEVLPWLPAPEDVRPNFINGGDDHVRKKDTLNRHGSNIRNGDLHSNGYNAYKRSVETSVLLRDSKLQMTDLYNSLRPSKLAERFLDLYFREYANAFEDLTTSGIKERNIVFFLLQIVTKAYEHCQAAIELNLAHNLNAEKDASWKSGLYGANTTEFQTHRNSQIETRLVKATQMLPYAREDFLHTTYPTILPRNIATKFLRPMAYAERCMEVCWWMCVLEPPIAMEWVPDRVRGQFYEPFNRDLYGSYKKAGSHLEYTVWPVLRLYKHGPVVSKGIAQGINPYM</sequence>
<dbReference type="InterPro" id="IPR031981">
    <property type="entry name" value="MIEAP_C"/>
</dbReference>
<gene>
    <name evidence="3" type="ORF">ACJMK2_031311</name>
</gene>
<organism evidence="3 4">
    <name type="scientific">Sinanodonta woodiana</name>
    <name type="common">Chinese pond mussel</name>
    <name type="synonym">Anodonta woodiana</name>
    <dbReference type="NCBI Taxonomy" id="1069815"/>
    <lineage>
        <taxon>Eukaryota</taxon>
        <taxon>Metazoa</taxon>
        <taxon>Spiralia</taxon>
        <taxon>Lophotrochozoa</taxon>
        <taxon>Mollusca</taxon>
        <taxon>Bivalvia</taxon>
        <taxon>Autobranchia</taxon>
        <taxon>Heteroconchia</taxon>
        <taxon>Palaeoheterodonta</taxon>
        <taxon>Unionida</taxon>
        <taxon>Unionoidea</taxon>
        <taxon>Unionidae</taxon>
        <taxon>Unioninae</taxon>
        <taxon>Sinanodonta</taxon>
    </lineage>
</organism>
<dbReference type="Pfam" id="PF16026">
    <property type="entry name" value="MIEAP"/>
    <property type="match status" value="1"/>
</dbReference>
<dbReference type="Proteomes" id="UP001634394">
    <property type="component" value="Unassembled WGS sequence"/>
</dbReference>
<feature type="region of interest" description="Disordered" evidence="1">
    <location>
        <begin position="192"/>
        <end position="222"/>
    </location>
</feature>
<reference evidence="3 4" key="1">
    <citation type="submission" date="2024-11" db="EMBL/GenBank/DDBJ databases">
        <title>Chromosome-level genome assembly of the freshwater bivalve Anodonta woodiana.</title>
        <authorList>
            <person name="Chen X."/>
        </authorList>
    </citation>
    <scope>NUCLEOTIDE SEQUENCE [LARGE SCALE GENOMIC DNA]</scope>
    <source>
        <strain evidence="3">MN2024</strain>
        <tissue evidence="3">Gills</tissue>
    </source>
</reference>
<feature type="region of interest" description="Disordered" evidence="1">
    <location>
        <begin position="95"/>
        <end position="130"/>
    </location>
</feature>
<proteinExistence type="predicted"/>